<dbReference type="RefSeq" id="XP_013242424.1">
    <property type="nucleotide sequence ID" value="XM_013386970.1"/>
</dbReference>
<evidence type="ECO:0000256" key="4">
    <source>
        <dbReference type="SAM" id="MobiDB-lite"/>
    </source>
</evidence>
<dbReference type="AlphaFoldDB" id="A0A066VTG1"/>
<feature type="compositionally biased region" description="Basic and acidic residues" evidence="4">
    <location>
        <begin position="228"/>
        <end position="238"/>
    </location>
</feature>
<proteinExistence type="inferred from homology"/>
<keyword evidence="2 3" id="KW-0819">tRNA processing</keyword>
<dbReference type="Proteomes" id="UP000027361">
    <property type="component" value="Unassembled WGS sequence"/>
</dbReference>
<dbReference type="Pfam" id="PF10288">
    <property type="entry name" value="CTU2"/>
    <property type="match status" value="1"/>
</dbReference>
<dbReference type="GeneID" id="25264701"/>
<comment type="subcellular location">
    <subcellularLocation>
        <location evidence="3">Cytoplasm</location>
    </subcellularLocation>
</comment>
<dbReference type="InParanoid" id="A0A066VTG1"/>
<keyword evidence="6" id="KW-1185">Reference proteome</keyword>
<dbReference type="GO" id="GO:0016779">
    <property type="term" value="F:nucleotidyltransferase activity"/>
    <property type="evidence" value="ECO:0007669"/>
    <property type="project" value="UniProtKB-UniRule"/>
</dbReference>
<dbReference type="HAMAP" id="MF_03054">
    <property type="entry name" value="CTU2"/>
    <property type="match status" value="1"/>
</dbReference>
<dbReference type="GO" id="GO:0032447">
    <property type="term" value="P:protein urmylation"/>
    <property type="evidence" value="ECO:0007669"/>
    <property type="project" value="UniProtKB-UniRule"/>
</dbReference>
<dbReference type="EMBL" id="JMSN01000060">
    <property type="protein sequence ID" value="KDN43563.1"/>
    <property type="molecule type" value="Genomic_DNA"/>
</dbReference>
<gene>
    <name evidence="3" type="primary">NCS2</name>
    <name evidence="3" type="synonym">CTU2</name>
    <name evidence="5" type="ORF">K437DRAFT_257463</name>
</gene>
<dbReference type="GO" id="GO:0005829">
    <property type="term" value="C:cytosol"/>
    <property type="evidence" value="ECO:0007669"/>
    <property type="project" value="TreeGrafter"/>
</dbReference>
<comment type="caution">
    <text evidence="5">The sequence shown here is derived from an EMBL/GenBank/DDBJ whole genome shotgun (WGS) entry which is preliminary data.</text>
</comment>
<name>A0A066VTG1_TILAU</name>
<evidence type="ECO:0000256" key="2">
    <source>
        <dbReference type="ARBA" id="ARBA00022694"/>
    </source>
</evidence>
<dbReference type="PANTHER" id="PTHR20882">
    <property type="entry name" value="CYTOPLASMIC TRNA 2-THIOLATION PROTEIN 2"/>
    <property type="match status" value="1"/>
</dbReference>
<protein>
    <recommendedName>
        <fullName evidence="3">Cytoplasmic tRNA 2-thiolation protein 2</fullName>
    </recommendedName>
</protein>
<dbReference type="GO" id="GO:0016783">
    <property type="term" value="F:sulfurtransferase activity"/>
    <property type="evidence" value="ECO:0007669"/>
    <property type="project" value="TreeGrafter"/>
</dbReference>
<reference evidence="5 6" key="1">
    <citation type="submission" date="2014-05" db="EMBL/GenBank/DDBJ databases">
        <title>Draft genome sequence of a rare smut relative, Tilletiaria anomala UBC 951.</title>
        <authorList>
            <consortium name="DOE Joint Genome Institute"/>
            <person name="Toome M."/>
            <person name="Kuo A."/>
            <person name="Henrissat B."/>
            <person name="Lipzen A."/>
            <person name="Tritt A."/>
            <person name="Yoshinaga Y."/>
            <person name="Zane M."/>
            <person name="Barry K."/>
            <person name="Grigoriev I.V."/>
            <person name="Spatafora J.W."/>
            <person name="Aimea M.C."/>
        </authorList>
    </citation>
    <scope>NUCLEOTIDE SEQUENCE [LARGE SCALE GENOMIC DNA]</scope>
    <source>
        <strain evidence="5 6">UBC 951</strain>
    </source>
</reference>
<dbReference type="GO" id="GO:0002143">
    <property type="term" value="P:tRNA wobble position uridine thiolation"/>
    <property type="evidence" value="ECO:0007669"/>
    <property type="project" value="TreeGrafter"/>
</dbReference>
<comment type="similarity">
    <text evidence="3">Belongs to the CTU2/NCS2 family.</text>
</comment>
<dbReference type="STRING" id="1037660.A0A066VTG1"/>
<dbReference type="GO" id="GO:0000049">
    <property type="term" value="F:tRNA binding"/>
    <property type="evidence" value="ECO:0007669"/>
    <property type="project" value="InterPro"/>
</dbReference>
<dbReference type="HOGENOM" id="CLU_415729_0_0_1"/>
<evidence type="ECO:0000313" key="5">
    <source>
        <dbReference type="EMBL" id="KDN43563.1"/>
    </source>
</evidence>
<feature type="region of interest" description="Disordered" evidence="4">
    <location>
        <begin position="223"/>
        <end position="247"/>
    </location>
</feature>
<feature type="region of interest" description="Disordered" evidence="4">
    <location>
        <begin position="1"/>
        <end position="48"/>
    </location>
</feature>
<dbReference type="Gene3D" id="3.40.50.620">
    <property type="entry name" value="HUPs"/>
    <property type="match status" value="1"/>
</dbReference>
<dbReference type="UniPathway" id="UPA00988"/>
<evidence type="ECO:0000313" key="6">
    <source>
        <dbReference type="Proteomes" id="UP000027361"/>
    </source>
</evidence>
<dbReference type="InterPro" id="IPR019407">
    <property type="entry name" value="CTU2"/>
</dbReference>
<dbReference type="OrthoDB" id="25129at2759"/>
<comment type="function">
    <text evidence="3">Plays a central role in 2-thiolation of mcm(5)S(2)U at tRNA wobble positions of tRNA(Lys), tRNA(Glu) and tRNA(Gln). May act by forming a heterodimer with NCS6 that ligates sulfur from thiocarboxylated URM1 onto the uridine of tRNAs at wobble position. Prior mcm(5) tRNA modification by the elongator complex is required for 2-thiolation. May also be involved in protein urmylation.</text>
</comment>
<dbReference type="InterPro" id="IPR014729">
    <property type="entry name" value="Rossmann-like_a/b/a_fold"/>
</dbReference>
<sequence length="812" mass="88357">MPCPDPDDEQAQAACREPGRAPSSAVSPSPQERHAARSAKQRATASNPFACSRCQSPRYAATAALRGENAEKAAPVEDEGDDRPVLKLREERFCTTCALRLIRNRASRSVGGYTHARGACIMRKQFEQQACGQVSSPSRVLIALSGGPNSRALLHLTADIFGVDMYISGKRRQQIQQKGSRGIVADVAVQSTNRLTHRAVDANLDGNDTESVGSGSAFFTSSAVPDISTEKRSPDAGRRGRARGTQRPADIDVLDALHVDDSALFFSSSEEVDYARKSRRDTLQRMIDNQNALLCSTQADYGNRYRLVTLNLEDIFCSDEQLAQKVFGTFGLQDEESRAWFCTVKHDPNTSLFAPSYISSTDVSNRHLLLDLFSRIAAKSPLSSQCTASANASATSRTALTRIEDLHRILMDTLIRRVAVLPHQASLPRAQAYQALLLGTSATRSAVRLMDALSKGEGAKLAVNNAAAQWFGLPTAGDRRVLVLRPLADCSAKELGWLVHNQHLEYIQPRDLAGSALFASEHVPRAPTADVNPGLMGSKASLERLTEAFVLSLETNVSSTVSTIGKIGSKLVLSSDNASPAEDEAGQQPVFEVHDPSVKQKNRSNTESSFSTGPDFLDKSLYTRLLSASQAKMVHDICDFSCFPLSRTKEGAQSPICPLCCMPAQREDARSWRSKISIRSSDAISSHTHPKAVEPAVAQEAGELDLTARLCYACTLVLDTPPVDGHDKDLTLPLPAHALHMWALTSVGYDHSFVDVQRIGLDGNASEYSALQLNSSGFSPSTQRRGDQQVVRRVERTEMRQHLDKFLLDGGE</sequence>
<accession>A0A066VTG1</accession>
<evidence type="ECO:0000256" key="1">
    <source>
        <dbReference type="ARBA" id="ARBA00022490"/>
    </source>
</evidence>
<feature type="compositionally biased region" description="Acidic residues" evidence="4">
    <location>
        <begin position="1"/>
        <end position="10"/>
    </location>
</feature>
<organism evidence="5 6">
    <name type="scientific">Tilletiaria anomala (strain ATCC 24038 / CBS 436.72 / UBC 951)</name>
    <dbReference type="NCBI Taxonomy" id="1037660"/>
    <lineage>
        <taxon>Eukaryota</taxon>
        <taxon>Fungi</taxon>
        <taxon>Dikarya</taxon>
        <taxon>Basidiomycota</taxon>
        <taxon>Ustilaginomycotina</taxon>
        <taxon>Exobasidiomycetes</taxon>
        <taxon>Georgefischeriales</taxon>
        <taxon>Tilletiariaceae</taxon>
        <taxon>Tilletiaria</taxon>
    </lineage>
</organism>
<dbReference type="PANTHER" id="PTHR20882:SF14">
    <property type="entry name" value="CYTOPLASMIC TRNA 2-THIOLATION PROTEIN 2"/>
    <property type="match status" value="1"/>
</dbReference>
<comment type="pathway">
    <text evidence="3">tRNA modification; 5-methoxycarbonylmethyl-2-thiouridine-tRNA biosynthesis.</text>
</comment>
<evidence type="ECO:0000256" key="3">
    <source>
        <dbReference type="HAMAP-Rule" id="MF_03054"/>
    </source>
</evidence>
<feature type="region of interest" description="Disordered" evidence="4">
    <location>
        <begin position="577"/>
        <end position="611"/>
    </location>
</feature>
<keyword evidence="1 3" id="KW-0963">Cytoplasm</keyword>